<proteinExistence type="predicted"/>
<dbReference type="EMBL" id="BARS01035072">
    <property type="protein sequence ID" value="GAG15023.1"/>
    <property type="molecule type" value="Genomic_DNA"/>
</dbReference>
<feature type="non-terminal residue" evidence="1">
    <location>
        <position position="51"/>
    </location>
</feature>
<reference evidence="1" key="1">
    <citation type="journal article" date="2014" name="Front. Microbiol.">
        <title>High frequency of phylogenetically diverse reductive dehalogenase-homologous genes in deep subseafloor sedimentary metagenomes.</title>
        <authorList>
            <person name="Kawai M."/>
            <person name="Futagami T."/>
            <person name="Toyoda A."/>
            <person name="Takaki Y."/>
            <person name="Nishi S."/>
            <person name="Hori S."/>
            <person name="Arai W."/>
            <person name="Tsubouchi T."/>
            <person name="Morono Y."/>
            <person name="Uchiyama I."/>
            <person name="Ito T."/>
            <person name="Fujiyama A."/>
            <person name="Inagaki F."/>
            <person name="Takami H."/>
        </authorList>
    </citation>
    <scope>NUCLEOTIDE SEQUENCE</scope>
    <source>
        <strain evidence="1">Expedition CK06-06</strain>
    </source>
</reference>
<evidence type="ECO:0000313" key="1">
    <source>
        <dbReference type="EMBL" id="GAG15023.1"/>
    </source>
</evidence>
<protein>
    <submittedName>
        <fullName evidence="1">Uncharacterized protein</fullName>
    </submittedName>
</protein>
<organism evidence="1">
    <name type="scientific">marine sediment metagenome</name>
    <dbReference type="NCBI Taxonomy" id="412755"/>
    <lineage>
        <taxon>unclassified sequences</taxon>
        <taxon>metagenomes</taxon>
        <taxon>ecological metagenomes</taxon>
    </lineage>
</organism>
<accession>X0VRE5</accession>
<sequence length="51" mass="5653">MITIPDLQTSLLDLLREVQGTDIKLIIGGGFGISLKTDLVQRLGMRTLLRE</sequence>
<name>X0VRE5_9ZZZZ</name>
<dbReference type="AlphaFoldDB" id="X0VRE5"/>
<comment type="caution">
    <text evidence="1">The sequence shown here is derived from an EMBL/GenBank/DDBJ whole genome shotgun (WGS) entry which is preliminary data.</text>
</comment>
<gene>
    <name evidence="1" type="ORF">S01H1_54089</name>
</gene>